<proteinExistence type="predicted"/>
<organism evidence="1 2">
    <name type="scientific">Penicillium citrinum</name>
    <dbReference type="NCBI Taxonomy" id="5077"/>
    <lineage>
        <taxon>Eukaryota</taxon>
        <taxon>Fungi</taxon>
        <taxon>Dikarya</taxon>
        <taxon>Ascomycota</taxon>
        <taxon>Pezizomycotina</taxon>
        <taxon>Eurotiomycetes</taxon>
        <taxon>Eurotiomycetidae</taxon>
        <taxon>Eurotiales</taxon>
        <taxon>Aspergillaceae</taxon>
        <taxon>Penicillium</taxon>
    </lineage>
</organism>
<reference evidence="1" key="2">
    <citation type="journal article" date="2023" name="IMA Fungus">
        <title>Comparative genomic study of the Penicillium genus elucidates a diverse pangenome and 15 lateral gene transfer events.</title>
        <authorList>
            <person name="Petersen C."/>
            <person name="Sorensen T."/>
            <person name="Nielsen M.R."/>
            <person name="Sondergaard T.E."/>
            <person name="Sorensen J.L."/>
            <person name="Fitzpatrick D.A."/>
            <person name="Frisvad J.C."/>
            <person name="Nielsen K.L."/>
        </authorList>
    </citation>
    <scope>NUCLEOTIDE SEQUENCE</scope>
    <source>
        <strain evidence="1">IBT 23319</strain>
    </source>
</reference>
<gene>
    <name evidence="1" type="ORF">N7469_009752</name>
</gene>
<sequence length="103" mass="11779">MIYPILICLKHGAVPFFCHNRIPISIVLAIPAVKSCLSVNSKKSKRQKKYHRKTTLMKKVSEYSKMCIPLRETGQVHVSRADESFLASQLAKLHDKSRIGWNE</sequence>
<keyword evidence="2" id="KW-1185">Reference proteome</keyword>
<name>A0A9W9TGR5_PENCI</name>
<reference evidence="1" key="1">
    <citation type="submission" date="2022-11" db="EMBL/GenBank/DDBJ databases">
        <authorList>
            <person name="Petersen C."/>
        </authorList>
    </citation>
    <scope>NUCLEOTIDE SEQUENCE</scope>
    <source>
        <strain evidence="1">IBT 23319</strain>
    </source>
</reference>
<dbReference type="GeneID" id="81387824"/>
<dbReference type="RefSeq" id="XP_056495788.1">
    <property type="nucleotide sequence ID" value="XM_056648657.1"/>
</dbReference>
<protein>
    <submittedName>
        <fullName evidence="1">Uncharacterized protein</fullName>
    </submittedName>
</protein>
<dbReference type="Proteomes" id="UP001147733">
    <property type="component" value="Unassembled WGS sequence"/>
</dbReference>
<evidence type="ECO:0000313" key="1">
    <source>
        <dbReference type="EMBL" id="KAJ5220865.1"/>
    </source>
</evidence>
<dbReference type="OrthoDB" id="4341132at2759"/>
<evidence type="ECO:0000313" key="2">
    <source>
        <dbReference type="Proteomes" id="UP001147733"/>
    </source>
</evidence>
<accession>A0A9W9TGR5</accession>
<dbReference type="AlphaFoldDB" id="A0A9W9TGR5"/>
<comment type="caution">
    <text evidence="1">The sequence shown here is derived from an EMBL/GenBank/DDBJ whole genome shotgun (WGS) entry which is preliminary data.</text>
</comment>
<dbReference type="EMBL" id="JAPQKT010000009">
    <property type="protein sequence ID" value="KAJ5220865.1"/>
    <property type="molecule type" value="Genomic_DNA"/>
</dbReference>